<evidence type="ECO:0000313" key="1">
    <source>
        <dbReference type="EMBL" id="KAK8219654.1"/>
    </source>
</evidence>
<gene>
    <name evidence="1" type="ORF">M8818_000628</name>
</gene>
<reference evidence="1" key="1">
    <citation type="submission" date="2024-02" db="EMBL/GenBank/DDBJ databases">
        <title>Metagenome Assembled Genome of Zalaria obscura JY119.</title>
        <authorList>
            <person name="Vighnesh L."/>
            <person name="Jagadeeshwari U."/>
            <person name="Venkata Ramana C."/>
            <person name="Sasikala C."/>
        </authorList>
    </citation>
    <scope>NUCLEOTIDE SEQUENCE</scope>
    <source>
        <strain evidence="1">JY119</strain>
    </source>
</reference>
<comment type="caution">
    <text evidence="1">The sequence shown here is derived from an EMBL/GenBank/DDBJ whole genome shotgun (WGS) entry which is preliminary data.</text>
</comment>
<sequence length="691" mass="75254">MALQTPRQRGMPRPSYGNNNSPNMLSASTAMNRKASLNALNGHPSTPGNKATDSGLSVGDSVNVPGEMYGTVRFIGSVKGKNGTFVGVELSREFASRGKNDGDVDGVRYFATSIPGSGIFLPVHRAERRASPALSLDSFPATPTTPSYSNYNGRQVSSRQTSNDSPSISKFSQTVGPGARAPSPQFKPKSRPSLPRPESPLRKAPNLQPTPARQLSSSIRAGMNPPRLAASPAPGRTATPKAFSQTVRGPPRPYSRNNSRLGNRVDEAFEPSVGMAQTTDTKTPSFSRTMRSPSRLGSAGSDAEVQRLLAQMEEKDKQLREQAAALADMETSLKEIQALIPTESEHFGTADGDVEALKQALEEKNNKIQSLVAEFDAHRADFRSTIDTLELASQETERVYEDRIAELRQENAELRESREDVESVAEQIKALDDLVAELEEGLEDARRGEAEARGEVEFLRGEVERGRSELRREREKTQKALESAKLVEAAGSKNRAVEMKDDEIRGLKAIIHSLSSTPPAAASPAVKGRGEYVTDGDELKRMQDAIRKLELEKDELQGLIERKAHREQELEKMLQEAQEDRGRSLSTGSHVVSEHTAILGSRSPQKVHDAPEDDMDQLADTMHDMAVSSPFDESPAPPPLSKTSSNASAAKDGLANGHTVQEPAEDNDADKWCALCEQDGHLAFDCPNEQY</sequence>
<evidence type="ECO:0000313" key="2">
    <source>
        <dbReference type="Proteomes" id="UP001320706"/>
    </source>
</evidence>
<dbReference type="EMBL" id="JAMKPW020000003">
    <property type="protein sequence ID" value="KAK8219654.1"/>
    <property type="molecule type" value="Genomic_DNA"/>
</dbReference>
<protein>
    <submittedName>
        <fullName evidence="1">Uncharacterized protein</fullName>
    </submittedName>
</protein>
<accession>A0ACC3SLT0</accession>
<dbReference type="Proteomes" id="UP001320706">
    <property type="component" value="Unassembled WGS sequence"/>
</dbReference>
<name>A0ACC3SLT0_9PEZI</name>
<keyword evidence="2" id="KW-1185">Reference proteome</keyword>
<organism evidence="1 2">
    <name type="scientific">Zalaria obscura</name>
    <dbReference type="NCBI Taxonomy" id="2024903"/>
    <lineage>
        <taxon>Eukaryota</taxon>
        <taxon>Fungi</taxon>
        <taxon>Dikarya</taxon>
        <taxon>Ascomycota</taxon>
        <taxon>Pezizomycotina</taxon>
        <taxon>Dothideomycetes</taxon>
        <taxon>Dothideomycetidae</taxon>
        <taxon>Dothideales</taxon>
        <taxon>Zalariaceae</taxon>
        <taxon>Zalaria</taxon>
    </lineage>
</organism>
<proteinExistence type="predicted"/>